<accession>A0A0D7CGP3</accession>
<organism evidence="1 2">
    <name type="scientific">Streptomyces natalensis ATCC 27448</name>
    <dbReference type="NCBI Taxonomy" id="1240678"/>
    <lineage>
        <taxon>Bacteria</taxon>
        <taxon>Bacillati</taxon>
        <taxon>Actinomycetota</taxon>
        <taxon>Actinomycetes</taxon>
        <taxon>Kitasatosporales</taxon>
        <taxon>Streptomycetaceae</taxon>
        <taxon>Streptomyces</taxon>
    </lineage>
</organism>
<name>A0A0D7CGP3_9ACTN</name>
<dbReference type="Proteomes" id="UP000032458">
    <property type="component" value="Unassembled WGS sequence"/>
</dbReference>
<dbReference type="AlphaFoldDB" id="A0A0D7CGP3"/>
<protein>
    <submittedName>
        <fullName evidence="1">Uncharacterized protein</fullName>
    </submittedName>
</protein>
<dbReference type="PATRIC" id="fig|1240678.4.peg.5934"/>
<proteinExistence type="predicted"/>
<reference evidence="1 2" key="1">
    <citation type="submission" date="2014-09" db="EMBL/GenBank/DDBJ databases">
        <title>Draft genome sequence of Streptomyces natalensis ATCC 27448, producer of the antifungal pimaricin.</title>
        <authorList>
            <person name="Mendes M.V."/>
            <person name="Beites T."/>
            <person name="Pires S."/>
            <person name="Santos C.L."/>
            <person name="Moradas-Ferreira P."/>
        </authorList>
    </citation>
    <scope>NUCLEOTIDE SEQUENCE [LARGE SCALE GENOMIC DNA]</scope>
    <source>
        <strain evidence="1 2">ATCC 27448</strain>
    </source>
</reference>
<dbReference type="EMBL" id="JRKI01000034">
    <property type="protein sequence ID" value="KIZ15368.1"/>
    <property type="molecule type" value="Genomic_DNA"/>
</dbReference>
<gene>
    <name evidence="1" type="ORF">SNA_27840</name>
</gene>
<evidence type="ECO:0000313" key="2">
    <source>
        <dbReference type="Proteomes" id="UP000032458"/>
    </source>
</evidence>
<evidence type="ECO:0000313" key="1">
    <source>
        <dbReference type="EMBL" id="KIZ15368.1"/>
    </source>
</evidence>
<keyword evidence="2" id="KW-1185">Reference proteome</keyword>
<sequence length="160" mass="19063">MSLAGIRELDLTQHFLKKFARCNKARIDRRTQHMSLRLPATDPPAAWFLCALPFPWEWHRNAHLAFEYAPGESWEGNAMVPGLKVKLTHTWPIFGWDEHSIPAETPLRRSRFHRTCRNWQFGWWLRMNRMSPVRRPWMPVTLVRTDNWRSLDAVSRPRGH</sequence>
<comment type="caution">
    <text evidence="1">The sequence shown here is derived from an EMBL/GenBank/DDBJ whole genome shotgun (WGS) entry which is preliminary data.</text>
</comment>